<organism evidence="3 4">
    <name type="scientific">Portunus trituberculatus</name>
    <name type="common">Swimming crab</name>
    <name type="synonym">Neptunus trituberculatus</name>
    <dbReference type="NCBI Taxonomy" id="210409"/>
    <lineage>
        <taxon>Eukaryota</taxon>
        <taxon>Metazoa</taxon>
        <taxon>Ecdysozoa</taxon>
        <taxon>Arthropoda</taxon>
        <taxon>Crustacea</taxon>
        <taxon>Multicrustacea</taxon>
        <taxon>Malacostraca</taxon>
        <taxon>Eumalacostraca</taxon>
        <taxon>Eucarida</taxon>
        <taxon>Decapoda</taxon>
        <taxon>Pleocyemata</taxon>
        <taxon>Brachyura</taxon>
        <taxon>Eubrachyura</taxon>
        <taxon>Portunoidea</taxon>
        <taxon>Portunidae</taxon>
        <taxon>Portuninae</taxon>
        <taxon>Portunus</taxon>
    </lineage>
</organism>
<dbReference type="GO" id="GO:0005634">
    <property type="term" value="C:nucleus"/>
    <property type="evidence" value="ECO:0007669"/>
    <property type="project" value="TreeGrafter"/>
</dbReference>
<sequence length="92" mass="10775">MYLLEVADICTLYEDEAQKVPKGLVHPQTIAWNQTSDPYSEDGCLWSFNYFFYNSRLKRIVFFTMRSVSQYCATPLDTEMIGDTCMDFEDDD</sequence>
<dbReference type="InterPro" id="IPR015257">
    <property type="entry name" value="Maf1"/>
</dbReference>
<dbReference type="OrthoDB" id="277029at2759"/>
<dbReference type="InterPro" id="IPR038564">
    <property type="entry name" value="Maf1_sf"/>
</dbReference>
<dbReference type="GO" id="GO:0000994">
    <property type="term" value="F:RNA polymerase III core binding"/>
    <property type="evidence" value="ECO:0007669"/>
    <property type="project" value="TreeGrafter"/>
</dbReference>
<dbReference type="GO" id="GO:0016480">
    <property type="term" value="P:negative regulation of transcription by RNA polymerase III"/>
    <property type="evidence" value="ECO:0007669"/>
    <property type="project" value="InterPro"/>
</dbReference>
<accession>A0A5B7EBZ3</accession>
<dbReference type="Gene3D" id="3.40.1000.50">
    <property type="entry name" value="Repressor of RNA polymerase III transcription Maf1"/>
    <property type="match status" value="1"/>
</dbReference>
<proteinExistence type="inferred from homology"/>
<reference evidence="3 4" key="1">
    <citation type="submission" date="2019-05" db="EMBL/GenBank/DDBJ databases">
        <title>Another draft genome of Portunus trituberculatus and its Hox gene families provides insights of decapod evolution.</title>
        <authorList>
            <person name="Jeong J.-H."/>
            <person name="Song I."/>
            <person name="Kim S."/>
            <person name="Choi T."/>
            <person name="Kim D."/>
            <person name="Ryu S."/>
            <person name="Kim W."/>
        </authorList>
    </citation>
    <scope>NUCLEOTIDE SEQUENCE [LARGE SCALE GENOMIC DNA]</scope>
    <source>
        <tissue evidence="3">Muscle</tissue>
    </source>
</reference>
<gene>
    <name evidence="3" type="primary">maf1</name>
    <name evidence="3" type="ORF">E2C01_023585</name>
</gene>
<dbReference type="Pfam" id="PF09174">
    <property type="entry name" value="Maf1"/>
    <property type="match status" value="1"/>
</dbReference>
<dbReference type="PANTHER" id="PTHR22504">
    <property type="entry name" value="REPRESSOR OF RNA POLYMERASE III TRANSCRIPTION MAF1"/>
    <property type="match status" value="1"/>
</dbReference>
<protein>
    <recommendedName>
        <fullName evidence="2">Repressor of RNA polymerase III transcription MAF1 homolog</fullName>
    </recommendedName>
</protein>
<dbReference type="Proteomes" id="UP000324222">
    <property type="component" value="Unassembled WGS sequence"/>
</dbReference>
<comment type="similarity">
    <text evidence="1">Belongs to the MAF1 family.</text>
</comment>
<keyword evidence="4" id="KW-1185">Reference proteome</keyword>
<comment type="caution">
    <text evidence="3">The sequence shown here is derived from an EMBL/GenBank/DDBJ whole genome shotgun (WGS) entry which is preliminary data.</text>
</comment>
<name>A0A5B7EBZ3_PORTR</name>
<dbReference type="PANTHER" id="PTHR22504:SF0">
    <property type="entry name" value="REPRESSOR OF RNA POLYMERASE III TRANSCRIPTION MAF1 HOMOLOG"/>
    <property type="match status" value="1"/>
</dbReference>
<evidence type="ECO:0000313" key="4">
    <source>
        <dbReference type="Proteomes" id="UP000324222"/>
    </source>
</evidence>
<evidence type="ECO:0000256" key="2">
    <source>
        <dbReference type="ARBA" id="ARBA00020829"/>
    </source>
</evidence>
<dbReference type="EMBL" id="VSRR010002232">
    <property type="protein sequence ID" value="MPC30324.1"/>
    <property type="molecule type" value="Genomic_DNA"/>
</dbReference>
<evidence type="ECO:0000313" key="3">
    <source>
        <dbReference type="EMBL" id="MPC30324.1"/>
    </source>
</evidence>
<dbReference type="AlphaFoldDB" id="A0A5B7EBZ3"/>
<evidence type="ECO:0000256" key="1">
    <source>
        <dbReference type="ARBA" id="ARBA00006231"/>
    </source>
</evidence>